<dbReference type="InterPro" id="IPR000409">
    <property type="entry name" value="BEACH_dom"/>
</dbReference>
<evidence type="ECO:0000259" key="4">
    <source>
        <dbReference type="PROSITE" id="PS50197"/>
    </source>
</evidence>
<feature type="repeat" description="WD" evidence="3">
    <location>
        <begin position="1847"/>
        <end position="1888"/>
    </location>
</feature>
<dbReference type="InterPro" id="IPR011993">
    <property type="entry name" value="PH-like_dom_sf"/>
</dbReference>
<dbReference type="CDD" id="cd06071">
    <property type="entry name" value="Beach"/>
    <property type="match status" value="1"/>
</dbReference>
<keyword evidence="1 3" id="KW-0853">WD repeat</keyword>
<dbReference type="PROSITE" id="PS50197">
    <property type="entry name" value="BEACH"/>
    <property type="match status" value="1"/>
</dbReference>
<dbReference type="InterPro" id="IPR046851">
    <property type="entry name" value="NBCH_WD40"/>
</dbReference>
<dbReference type="InterPro" id="IPR019775">
    <property type="entry name" value="WD40_repeat_CS"/>
</dbReference>
<dbReference type="Pfam" id="PF20426">
    <property type="entry name" value="NBCH_WD40"/>
    <property type="match status" value="1"/>
</dbReference>
<reference evidence="6 7" key="1">
    <citation type="journal article" date="2021" name="Environ. Microbiol.">
        <title>Gene family expansions and transcriptome signatures uncover fungal adaptations to wood decay.</title>
        <authorList>
            <person name="Hage H."/>
            <person name="Miyauchi S."/>
            <person name="Viragh M."/>
            <person name="Drula E."/>
            <person name="Min B."/>
            <person name="Chaduli D."/>
            <person name="Navarro D."/>
            <person name="Favel A."/>
            <person name="Norest M."/>
            <person name="Lesage-Meessen L."/>
            <person name="Balint B."/>
            <person name="Merenyi Z."/>
            <person name="de Eugenio L."/>
            <person name="Morin E."/>
            <person name="Martinez A.T."/>
            <person name="Baldrian P."/>
            <person name="Stursova M."/>
            <person name="Martinez M.J."/>
            <person name="Novotny C."/>
            <person name="Magnuson J.K."/>
            <person name="Spatafora J.W."/>
            <person name="Maurice S."/>
            <person name="Pangilinan J."/>
            <person name="Andreopoulos W."/>
            <person name="LaButti K."/>
            <person name="Hundley H."/>
            <person name="Na H."/>
            <person name="Kuo A."/>
            <person name="Barry K."/>
            <person name="Lipzen A."/>
            <person name="Henrissat B."/>
            <person name="Riley R."/>
            <person name="Ahrendt S."/>
            <person name="Nagy L.G."/>
            <person name="Grigoriev I.V."/>
            <person name="Martin F."/>
            <person name="Rosso M.N."/>
        </authorList>
    </citation>
    <scope>NUCLEOTIDE SEQUENCE [LARGE SCALE GENOMIC DNA]</scope>
    <source>
        <strain evidence="6 7">CIRM-BRFM 1785</strain>
    </source>
</reference>
<evidence type="ECO:0000313" key="7">
    <source>
        <dbReference type="Proteomes" id="UP000814176"/>
    </source>
</evidence>
<feature type="domain" description="BEACH-type PH" evidence="5">
    <location>
        <begin position="1246"/>
        <end position="1368"/>
    </location>
</feature>
<feature type="domain" description="BEACH" evidence="4">
    <location>
        <begin position="1412"/>
        <end position="1701"/>
    </location>
</feature>
<dbReference type="InterPro" id="IPR013320">
    <property type="entry name" value="ConA-like_dom_sf"/>
</dbReference>
<sequence>MFRTLLTPLSARFSLPQLSPRPGITSFPQSSADDRADELDPEEFARDVLVQLMRNAVENLKAAENLKAKAELLAEMHKIMLEDAATKDVFREMDGFLVVMSVLSTLQAVEDEEAKTEILEATRLAFVMLSEALEDHVENREYFQHSVGFDSLGQAMSTLVSDTATVRHTLGFLVSLGLHKFSMAGIFDIGTEADYAQLDHRIRDFEPAFGPIRHAEAFRLLFSFIPQASADGRPLRYCVLKLLERLSYHSHRNHCLLSSLALVEPLFRRYCEWKEDADIAKPERQIVQKLLRRFIDVGTSTDEAAVMFQRAVREDNTLDADVLEVLRAGMKVKWPEHLSLEDSAAIQVPHHDTRGLPLAGFTFMIWLWIEKFPTNSSHAIFSFRLRDRVFVALGIRPDGNLDCQTTEATKLKAAIHRARWTHITFVFHPHRSANPTVRIFIDGVITDVMKWTYPKPEYTAGVGIYQIGDNSGVAPMSWSIASSYLLATPLADSIPRFIHHLGPRYSSRFQTTQLARFFTYEASTALHIFIDGAAQQSVAKADIMQLQRVVKEGLAVGESSLVFSLNTSSELQKSDTGIRLGFVGIGDIFLVKNGTLDMALWKIGGAAVALRLVQLANSDHQLSRALGVLTDGIRNSWQNSEDMERLRGYDILADLLRAKPDLINMTGFETIFEFLGLNFRSPDQSTIVNAVAYRAVALDFQLWACTRAEIQRLHMEHFQILLQTSKYKRFNVKNRFAKMGVVRKLLFVMQTSLYSYDMLQELLGTMKIVAQVHFTADDAIKPIVSYLAANLHEGKCRLVAEPSSPRSVISRIDYSNVQSKAEQVFTMLVSVLRLPAAYERFSSTLPVPRISLLLLGERPLPATAANVLKLLTISVKSSSSFNRKFELVSGWNIVKAVIPHAWDYSVQRAAFDLLLGWSEGEASGTPVVTCPQILPAIFTALKLSLGTVGIRIASGTPTVDTELEENVEKLLEELIQVHSSAPSFRQLFKSQTITDSFIDAYKSFVASAATAPELSQSTVRILEKLSHVGLSIALDNAVGNSQKQEIMDILQSAETALNPRSSQETAIDSVTVVGTKARRRRMASIRLSVQLGESAVKRSITRINDWRKTVVATERKRLRKTILDMREYHRQISSLTDWYALLTNERGLWPSPLDRRWQLDETEGPYRVRKKLEPAQEHRISTKVETVNHLGFELQVPSTNHSTPTLQLEVPPWAEGYDPSQTGVDERQLEEEIVDDKHRRVRHELEPGDVIESANTVARISGVDSSPGLLILGQTHLYMLDGLVQDDDGEVIDAHDAPKRLFFVPGSILELNGPQRAQRWTHEQIVSFSDRTFLFRDVGLEIYFKDSRSLLIVFLEKRQRLAMSDRLSTIMYRYNAEPPTPSPVMLKSPTMLSPMMGRLSGKLSATLSAKVLSGLRLDELSTAQRKWQTREISNFTYLSILNQISGRTPSDATQYPVFPWVLKDYASETLDLSSAESFRDLKRPMGALTPAREEAARSRYVNLESVDEKPFHYGTHFSSSMIVCHFLIRVEPFSHMFKILQGGDWDLPERLFSDVRRGYESASSDVRGDVRELIPEFYALPEFLENSARIDFGVQQSTGERIDDVKLPPWAKRDPLLFISLHREALESDYVSENLPHWIDLIWGHKQRDPKSLNVFHPLSYEGSIDLDTITDELEREATVGIIHNFGQTPRKLFHSPHPERMMHGNSSLPIGTLYGVAEDYHLLSQSKRFVKDLGPRNPIRELAFDPIGQKMIPYPDGTACVPGLPHERVVWRPGLHSGGDLRVVLDNKVVQVIESTACSCAVFADPSTLVTGSRDHTVRLWRVQRPGQSLNAYKEPPLNITVTHVMRAHTSDVVCVTASRAWSVVVSGSKDGSAAFWDLNRGTYVRSIWHGEGECAGVHLVAVSESTGYIASCSRAKLWLHTINGRPIVSLDLNSSTVPNSYPAITSLAFLEREYSRVGVLATGASDGTIALRTWNADKTPEGESARWEFVTLKTLIVKGPDGQVQPKGYTSCVTALKFVGECLYHGEDSGRTFSWDLPD</sequence>
<dbReference type="RefSeq" id="XP_047773238.1">
    <property type="nucleotide sequence ID" value="XM_047921191.1"/>
</dbReference>
<dbReference type="GeneID" id="72001923"/>
<dbReference type="PROSITE" id="PS00678">
    <property type="entry name" value="WD_REPEATS_1"/>
    <property type="match status" value="1"/>
</dbReference>
<evidence type="ECO:0000256" key="2">
    <source>
        <dbReference type="ARBA" id="ARBA00022737"/>
    </source>
</evidence>
<comment type="caution">
    <text evidence="6">The sequence shown here is derived from an EMBL/GenBank/DDBJ whole genome shotgun (WGS) entry which is preliminary data.</text>
</comment>
<feature type="repeat" description="WD" evidence="3">
    <location>
        <begin position="1806"/>
        <end position="1825"/>
    </location>
</feature>
<dbReference type="PROSITE" id="PS51783">
    <property type="entry name" value="PH_BEACH"/>
    <property type="match status" value="1"/>
</dbReference>
<dbReference type="PROSITE" id="PS50294">
    <property type="entry name" value="WD_REPEATS_REGION"/>
    <property type="match status" value="1"/>
</dbReference>
<keyword evidence="7" id="KW-1185">Reference proteome</keyword>
<keyword evidence="2" id="KW-0677">Repeat</keyword>
<dbReference type="Pfam" id="PF02138">
    <property type="entry name" value="Beach"/>
    <property type="match status" value="1"/>
</dbReference>
<dbReference type="InterPro" id="IPR001680">
    <property type="entry name" value="WD40_rpt"/>
</dbReference>
<dbReference type="SMART" id="SM01026">
    <property type="entry name" value="Beach"/>
    <property type="match status" value="1"/>
</dbReference>
<dbReference type="EMBL" id="JADCUA010000035">
    <property type="protein sequence ID" value="KAH9829875.1"/>
    <property type="molecule type" value="Genomic_DNA"/>
</dbReference>
<dbReference type="Pfam" id="PF23295">
    <property type="entry name" value="Arm_4"/>
    <property type="match status" value="1"/>
</dbReference>
<dbReference type="PANTHER" id="PTHR46108">
    <property type="entry name" value="BLUE CHEESE"/>
    <property type="match status" value="1"/>
</dbReference>
<evidence type="ECO:0000256" key="3">
    <source>
        <dbReference type="PROSITE-ProRule" id="PRU00221"/>
    </source>
</evidence>
<proteinExistence type="predicted"/>
<evidence type="ECO:0000259" key="5">
    <source>
        <dbReference type="PROSITE" id="PS51783"/>
    </source>
</evidence>
<dbReference type="SUPFAM" id="SSF81837">
    <property type="entry name" value="BEACH domain"/>
    <property type="match status" value="1"/>
</dbReference>
<dbReference type="InterPro" id="IPR051944">
    <property type="entry name" value="BEACH_domain_protein"/>
</dbReference>
<dbReference type="Proteomes" id="UP000814176">
    <property type="component" value="Unassembled WGS sequence"/>
</dbReference>
<dbReference type="InterPro" id="IPR056252">
    <property type="entry name" value="Alfy-like_Arm-like"/>
</dbReference>
<dbReference type="Gene3D" id="2.60.120.200">
    <property type="match status" value="1"/>
</dbReference>
<gene>
    <name evidence="6" type="ORF">C8Q71DRAFT_717800</name>
</gene>
<dbReference type="PANTHER" id="PTHR46108:SF4">
    <property type="entry name" value="BLUE CHEESE"/>
    <property type="match status" value="1"/>
</dbReference>
<dbReference type="PROSITE" id="PS50082">
    <property type="entry name" value="WD_REPEATS_2"/>
    <property type="match status" value="2"/>
</dbReference>
<name>A0ABQ8JZQ4_9APHY</name>
<dbReference type="InterPro" id="IPR015943">
    <property type="entry name" value="WD40/YVTN_repeat-like_dom_sf"/>
</dbReference>
<dbReference type="SUPFAM" id="SSF50978">
    <property type="entry name" value="WD40 repeat-like"/>
    <property type="match status" value="1"/>
</dbReference>
<dbReference type="InterPro" id="IPR036322">
    <property type="entry name" value="WD40_repeat_dom_sf"/>
</dbReference>
<dbReference type="SUPFAM" id="SSF50729">
    <property type="entry name" value="PH domain-like"/>
    <property type="match status" value="1"/>
</dbReference>
<dbReference type="Gene3D" id="1.10.1540.10">
    <property type="entry name" value="BEACH domain"/>
    <property type="match status" value="1"/>
</dbReference>
<organism evidence="6 7">
    <name type="scientific">Rhodofomes roseus</name>
    <dbReference type="NCBI Taxonomy" id="34475"/>
    <lineage>
        <taxon>Eukaryota</taxon>
        <taxon>Fungi</taxon>
        <taxon>Dikarya</taxon>
        <taxon>Basidiomycota</taxon>
        <taxon>Agaricomycotina</taxon>
        <taxon>Agaricomycetes</taxon>
        <taxon>Polyporales</taxon>
        <taxon>Rhodofomes</taxon>
    </lineage>
</organism>
<dbReference type="Gene3D" id="2.130.10.10">
    <property type="entry name" value="YVTN repeat-like/Quinoprotein amine dehydrogenase"/>
    <property type="match status" value="1"/>
</dbReference>
<protein>
    <submittedName>
        <fullName evidence="6">Beach-domain-containing protein</fullName>
    </submittedName>
</protein>
<dbReference type="InterPro" id="IPR036372">
    <property type="entry name" value="BEACH_dom_sf"/>
</dbReference>
<evidence type="ECO:0000256" key="1">
    <source>
        <dbReference type="ARBA" id="ARBA00022574"/>
    </source>
</evidence>
<evidence type="ECO:0000313" key="6">
    <source>
        <dbReference type="EMBL" id="KAH9829875.1"/>
    </source>
</evidence>
<dbReference type="Gene3D" id="2.30.29.30">
    <property type="entry name" value="Pleckstrin-homology domain (PH domain)/Phosphotyrosine-binding domain (PTB)"/>
    <property type="match status" value="1"/>
</dbReference>
<dbReference type="InterPro" id="IPR023362">
    <property type="entry name" value="PH-BEACH_dom"/>
</dbReference>
<accession>A0ABQ8JZQ4</accession>
<dbReference type="SUPFAM" id="SSF49899">
    <property type="entry name" value="Concanavalin A-like lectins/glucanases"/>
    <property type="match status" value="1"/>
</dbReference>
<dbReference type="SMART" id="SM00320">
    <property type="entry name" value="WD40"/>
    <property type="match status" value="3"/>
</dbReference>